<proteinExistence type="evidence at transcript level"/>
<organism evidence="2">
    <name type="scientific">Amblyomma maculatum</name>
    <name type="common">Gulf Coast tick</name>
    <dbReference type="NCBI Taxonomy" id="34609"/>
    <lineage>
        <taxon>Eukaryota</taxon>
        <taxon>Metazoa</taxon>
        <taxon>Ecdysozoa</taxon>
        <taxon>Arthropoda</taxon>
        <taxon>Chelicerata</taxon>
        <taxon>Arachnida</taxon>
        <taxon>Acari</taxon>
        <taxon>Parasitiformes</taxon>
        <taxon>Ixodida</taxon>
        <taxon>Ixodoidea</taxon>
        <taxon>Ixodidae</taxon>
        <taxon>Amblyomminae</taxon>
        <taxon>Amblyomma</taxon>
    </lineage>
</organism>
<evidence type="ECO:0000256" key="1">
    <source>
        <dbReference type="SAM" id="SignalP"/>
    </source>
</evidence>
<keyword evidence="1" id="KW-0732">Signal</keyword>
<evidence type="ECO:0008006" key="3">
    <source>
        <dbReference type="Google" id="ProtNLM"/>
    </source>
</evidence>
<accession>G3MR47</accession>
<name>G3MR47_AMBMU</name>
<reference evidence="2" key="1">
    <citation type="journal article" date="2011" name="PLoS ONE">
        <title>A deep insight into the sialotranscriptome of the gulf coast tick, Amblyomma maculatum.</title>
        <authorList>
            <person name="Karim S."/>
            <person name="Singh P."/>
            <person name="Ribeiro J.M."/>
        </authorList>
    </citation>
    <scope>NUCLEOTIDE SEQUENCE</scope>
    <source>
        <tissue evidence="2">Salivary gland</tissue>
    </source>
</reference>
<dbReference type="AlphaFoldDB" id="G3MR47"/>
<dbReference type="EMBL" id="JO844348">
    <property type="protein sequence ID" value="AEO35965.1"/>
    <property type="molecule type" value="mRNA"/>
</dbReference>
<feature type="signal peptide" evidence="1">
    <location>
        <begin position="1"/>
        <end position="20"/>
    </location>
</feature>
<protein>
    <recommendedName>
        <fullName evidence="3">Lipocalin/cytosolic fatty-acid binding domain-containing protein</fullName>
    </recommendedName>
</protein>
<feature type="chain" id="PRO_5003447563" description="Lipocalin/cytosolic fatty-acid binding domain-containing protein" evidence="1">
    <location>
        <begin position="21"/>
        <end position="203"/>
    </location>
</feature>
<sequence length="203" mass="23092">MKQFVLIVVFVIFCAFTVMGKTSWEPPEGGAKVNLIKFLNTSLYIWTLLSTSVTRNTPCKVDKVWNITEKDVFFYRNYSSPTKYSELLEGKFQDWQRKEGPSLMILYNRGGQSLGAEECVYQDENNTCAVFLATNNYLFAGQWYDVCELRVKGEMTGANASNECTEQFLKICDPEQSTSVFYPPNFCFTLVGATPSLKKCLSE</sequence>
<evidence type="ECO:0000313" key="2">
    <source>
        <dbReference type="EMBL" id="AEO35965.1"/>
    </source>
</evidence>